<feature type="domain" description="DinB-like" evidence="1">
    <location>
        <begin position="16"/>
        <end position="155"/>
    </location>
</feature>
<accession>A0ABW5Q0S7</accession>
<dbReference type="InterPro" id="IPR024775">
    <property type="entry name" value="DinB-like"/>
</dbReference>
<keyword evidence="3" id="KW-1185">Reference proteome</keyword>
<dbReference type="RefSeq" id="WP_379562029.1">
    <property type="nucleotide sequence ID" value="NZ_CP085256.1"/>
</dbReference>
<sequence length="167" mass="19684">MYTIKDLFQDLKDYREWITTLHNIQEELFFEPIAEEKWTIAEIITHIAYWDHYILHDMMPQMAQDADIHSIDIETLNKKAEAHARSGIGQQQILEEQLQARDAMLTALKEKDEAFFATTFELNGESVDEHSGYPHSVFNYFSGFVWHDNHHRRQIESFLERKGLSVG</sequence>
<proteinExistence type="predicted"/>
<dbReference type="SUPFAM" id="SSF109854">
    <property type="entry name" value="DinB/YfiT-like putative metalloenzymes"/>
    <property type="match status" value="1"/>
</dbReference>
<protein>
    <submittedName>
        <fullName evidence="2">DinB family protein</fullName>
    </submittedName>
</protein>
<evidence type="ECO:0000313" key="3">
    <source>
        <dbReference type="Proteomes" id="UP001597451"/>
    </source>
</evidence>
<name>A0ABW5Q0S7_9BACI</name>
<dbReference type="Proteomes" id="UP001597451">
    <property type="component" value="Unassembled WGS sequence"/>
</dbReference>
<organism evidence="2 3">
    <name type="scientific">Oceanobacillus kapialis</name>
    <dbReference type="NCBI Taxonomy" id="481353"/>
    <lineage>
        <taxon>Bacteria</taxon>
        <taxon>Bacillati</taxon>
        <taxon>Bacillota</taxon>
        <taxon>Bacilli</taxon>
        <taxon>Bacillales</taxon>
        <taxon>Bacillaceae</taxon>
        <taxon>Oceanobacillus</taxon>
    </lineage>
</organism>
<dbReference type="Pfam" id="PF12867">
    <property type="entry name" value="DinB_2"/>
    <property type="match status" value="1"/>
</dbReference>
<dbReference type="EMBL" id="JBHUMX010000035">
    <property type="protein sequence ID" value="MFD2629253.1"/>
    <property type="molecule type" value="Genomic_DNA"/>
</dbReference>
<gene>
    <name evidence="2" type="ORF">ACFSUN_10745</name>
</gene>
<comment type="caution">
    <text evidence="2">The sequence shown here is derived from an EMBL/GenBank/DDBJ whole genome shotgun (WGS) entry which is preliminary data.</text>
</comment>
<reference evidence="3" key="1">
    <citation type="journal article" date="2019" name="Int. J. Syst. Evol. Microbiol.">
        <title>The Global Catalogue of Microorganisms (GCM) 10K type strain sequencing project: providing services to taxonomists for standard genome sequencing and annotation.</title>
        <authorList>
            <consortium name="The Broad Institute Genomics Platform"/>
            <consortium name="The Broad Institute Genome Sequencing Center for Infectious Disease"/>
            <person name="Wu L."/>
            <person name="Ma J."/>
        </authorList>
    </citation>
    <scope>NUCLEOTIDE SEQUENCE [LARGE SCALE GENOMIC DNA]</scope>
    <source>
        <strain evidence="3">TISTR 1858</strain>
    </source>
</reference>
<dbReference type="InterPro" id="IPR034660">
    <property type="entry name" value="DinB/YfiT-like"/>
</dbReference>
<evidence type="ECO:0000313" key="2">
    <source>
        <dbReference type="EMBL" id="MFD2629253.1"/>
    </source>
</evidence>
<evidence type="ECO:0000259" key="1">
    <source>
        <dbReference type="Pfam" id="PF12867"/>
    </source>
</evidence>
<dbReference type="Gene3D" id="1.20.120.450">
    <property type="entry name" value="dinb family like domain"/>
    <property type="match status" value="1"/>
</dbReference>